<feature type="region of interest" description="Disordered" evidence="1">
    <location>
        <begin position="970"/>
        <end position="1007"/>
    </location>
</feature>
<dbReference type="PANTHER" id="PTHR37535">
    <property type="entry name" value="FLUG DOMAIN PROTEIN"/>
    <property type="match status" value="1"/>
</dbReference>
<evidence type="ECO:0000313" key="3">
    <source>
        <dbReference type="Proteomes" id="UP000306584"/>
    </source>
</evidence>
<organism evidence="2 3">
    <name type="scientific">Aureobasidium pullulans</name>
    <name type="common">Black yeast</name>
    <name type="synonym">Pullularia pullulans</name>
    <dbReference type="NCBI Taxonomy" id="5580"/>
    <lineage>
        <taxon>Eukaryota</taxon>
        <taxon>Fungi</taxon>
        <taxon>Dikarya</taxon>
        <taxon>Ascomycota</taxon>
        <taxon>Pezizomycotina</taxon>
        <taxon>Dothideomycetes</taxon>
        <taxon>Dothideomycetidae</taxon>
        <taxon>Dothideales</taxon>
        <taxon>Saccotheciaceae</taxon>
        <taxon>Aureobasidium</taxon>
    </lineage>
</organism>
<feature type="compositionally biased region" description="Acidic residues" evidence="1">
    <location>
        <begin position="589"/>
        <end position="599"/>
    </location>
</feature>
<comment type="caution">
    <text evidence="2">The sequence shown here is derived from an EMBL/GenBank/DDBJ whole genome shotgun (WGS) entry which is preliminary data.</text>
</comment>
<evidence type="ECO:0000313" key="2">
    <source>
        <dbReference type="EMBL" id="THY25782.1"/>
    </source>
</evidence>
<dbReference type="EMBL" id="QZBD01000171">
    <property type="protein sequence ID" value="THY25782.1"/>
    <property type="molecule type" value="Genomic_DNA"/>
</dbReference>
<sequence>MTTLRPPKERRETANEWFDSFYNFDDDGELVLQELDESQQAKLETLELDQEDAKLFRTGAASTHNKLDRHLVEYRKACVNRLRHQKLINNEIMTELVNTKFLTTQYDAELFFPADRKKLFSLFNYYLTVMAMVLKPRSLADDRPRLATITSRRWSLLHWAKAYLENPPNFRVLQARTNAALFYAAQKYGINTTRRKKLYFGRHELRFLIDYDMAHTDSFDAAESHHLAWTIALITGVRPGAIGRSRFRPESYLRWSDIRITRNQDYPKRFDVTITFPYMKERLNDEGYLRLTILPPQNADNITLSPAYRLLAIALKRGLLASYRTYQELLEGHEVNILIDNEHLSKPIFPALTARGLGLDMSKSATASSFTQYLSHRASAAGFDGVTMYAFRRKAATNVDRAAGRPAARMFLNHNPQSMTFETSYEQANFDLDVAAIAYGEVAQKIGEQNTPTLFRAELVMTPEQITQQVEKYIQLHGDNSSPDYPLQRRRLRRQAMAALRQLAVATHNKTFTTFELNRRVEELKSPTAFMNEIRRRANAMESEKTKLHEGMTSNDAANEDDELDQDLEEDEEFDLEDTLGDVRLQSEETLEDEEEEDISGASASGNPEETPYPRSPGPSPVEPTTLKVNYTANVQTAAGFIKGRSQIFRTFTKSSQKEWVDLLHSYEDSKYKDILPFYTQVGPIVKNLARQMELEPPKMRDELADIALTLSTDAPRDLDQILSAPYETTLAAFFELMLEGQEIARGESRQCAECLSDETLDDAAKHKWFSNRSRLLRHQQSSVHAPYQKWLRKANAAMLLHHKNKASCSDCSKVFNRCEDLGNHLKALARNGASTDDPHYATLISDGFFNPNFNLSRRASSTHDQNLRKNDDVVRGRKVKTATALVASRHALIPAAPPGHTGLAVVGPFVQPAGALEYPEAFRNMPRLTPQSLRQDLTARGLDGMFVNYVDPNADASNPPGKELKDHLKAKGTGHTVEWGVPRRGDTKGKGGEGAPGQGEPTVRKF</sequence>
<proteinExistence type="predicted"/>
<dbReference type="PANTHER" id="PTHR37535:SF3">
    <property type="entry name" value="FLUG DOMAIN-CONTAINING PROTEIN"/>
    <property type="match status" value="1"/>
</dbReference>
<feature type="compositionally biased region" description="Basic and acidic residues" evidence="1">
    <location>
        <begin position="982"/>
        <end position="992"/>
    </location>
</feature>
<evidence type="ECO:0000256" key="1">
    <source>
        <dbReference type="SAM" id="MobiDB-lite"/>
    </source>
</evidence>
<protein>
    <submittedName>
        <fullName evidence="2">Uncharacterized protein</fullName>
    </submittedName>
</protein>
<feature type="region of interest" description="Disordered" evidence="1">
    <location>
        <begin position="542"/>
        <end position="626"/>
    </location>
</feature>
<dbReference type="Proteomes" id="UP000306584">
    <property type="component" value="Unassembled WGS sequence"/>
</dbReference>
<reference evidence="2 3" key="1">
    <citation type="submission" date="2018-10" db="EMBL/GenBank/DDBJ databases">
        <title>Fifty Aureobasidium pullulans genomes reveal a recombining polyextremotolerant generalist.</title>
        <authorList>
            <person name="Gostincar C."/>
            <person name="Turk M."/>
            <person name="Zajc J."/>
            <person name="Gunde-Cimerman N."/>
        </authorList>
    </citation>
    <scope>NUCLEOTIDE SEQUENCE [LARGE SCALE GENOMIC DNA]</scope>
    <source>
        <strain evidence="2 3">EXF-6604</strain>
    </source>
</reference>
<dbReference type="AlphaFoldDB" id="A0A4S9LAI5"/>
<feature type="compositionally biased region" description="Acidic residues" evidence="1">
    <location>
        <begin position="558"/>
        <end position="580"/>
    </location>
</feature>
<accession>A0A4S9LAI5</accession>
<name>A0A4S9LAI5_AURPU</name>
<gene>
    <name evidence="2" type="ORF">D6D01_04897</name>
</gene>